<dbReference type="Pfam" id="PF00069">
    <property type="entry name" value="Pkinase"/>
    <property type="match status" value="1"/>
</dbReference>
<feature type="domain" description="Protein kinase" evidence="1">
    <location>
        <begin position="1"/>
        <end position="153"/>
    </location>
</feature>
<dbReference type="InterPro" id="IPR011009">
    <property type="entry name" value="Kinase-like_dom_sf"/>
</dbReference>
<keyword evidence="3" id="KW-1185">Reference proteome</keyword>
<dbReference type="PROSITE" id="PS50011">
    <property type="entry name" value="PROTEIN_KINASE_DOM"/>
    <property type="match status" value="1"/>
</dbReference>
<dbReference type="SUPFAM" id="SSF56112">
    <property type="entry name" value="Protein kinase-like (PK-like)"/>
    <property type="match status" value="1"/>
</dbReference>
<feature type="non-terminal residue" evidence="2">
    <location>
        <position position="153"/>
    </location>
</feature>
<evidence type="ECO:0000259" key="1">
    <source>
        <dbReference type="PROSITE" id="PS50011"/>
    </source>
</evidence>
<dbReference type="KEGG" id="vcn:VOLCADRAFT_58768"/>
<dbReference type="OrthoDB" id="545137at2759"/>
<dbReference type="Proteomes" id="UP000001058">
    <property type="component" value="Unassembled WGS sequence"/>
</dbReference>
<dbReference type="PROSITE" id="PS00108">
    <property type="entry name" value="PROTEIN_KINASE_ST"/>
    <property type="match status" value="1"/>
</dbReference>
<dbReference type="Gene3D" id="1.10.510.10">
    <property type="entry name" value="Transferase(Phosphotransferase) domain 1"/>
    <property type="match status" value="1"/>
</dbReference>
<dbReference type="STRING" id="3068.D8TRQ5"/>
<dbReference type="GO" id="GO:0005524">
    <property type="term" value="F:ATP binding"/>
    <property type="evidence" value="ECO:0007669"/>
    <property type="project" value="InterPro"/>
</dbReference>
<dbReference type="eggNOG" id="KOG0192">
    <property type="taxonomic scope" value="Eukaryota"/>
</dbReference>
<sequence>MQGMCHLHASQIVHGDLKPANVLLKSSRSDRRGFIAKVADFGLSKIFPVSERSLECHTDATGTIAYMAPEVLNGSMSPAADIYSFGVTLWQLVTGERPFADIHPGRLFVGVCTGALRLDWPQEVHPLIRKLGEACLSFNKKQRPSFTKVARVL</sequence>
<dbReference type="PANTHER" id="PTHR44329:SF289">
    <property type="entry name" value="SERINE_THREONINE-PROTEIN KINASE VIK"/>
    <property type="match status" value="1"/>
</dbReference>
<dbReference type="InterPro" id="IPR051681">
    <property type="entry name" value="Ser/Thr_Kinases-Pseudokinases"/>
</dbReference>
<dbReference type="SMART" id="SM00220">
    <property type="entry name" value="S_TKc"/>
    <property type="match status" value="1"/>
</dbReference>
<dbReference type="GeneID" id="9623710"/>
<gene>
    <name evidence="2" type="ORF">VOLCADRAFT_58768</name>
</gene>
<dbReference type="PANTHER" id="PTHR44329">
    <property type="entry name" value="SERINE/THREONINE-PROTEIN KINASE TNNI3K-RELATED"/>
    <property type="match status" value="1"/>
</dbReference>
<proteinExistence type="predicted"/>
<reference evidence="2 3" key="1">
    <citation type="journal article" date="2010" name="Science">
        <title>Genomic analysis of organismal complexity in the multicellular green alga Volvox carteri.</title>
        <authorList>
            <person name="Prochnik S.E."/>
            <person name="Umen J."/>
            <person name="Nedelcu A.M."/>
            <person name="Hallmann A."/>
            <person name="Miller S.M."/>
            <person name="Nishii I."/>
            <person name="Ferris P."/>
            <person name="Kuo A."/>
            <person name="Mitros T."/>
            <person name="Fritz-Laylin L.K."/>
            <person name="Hellsten U."/>
            <person name="Chapman J."/>
            <person name="Simakov O."/>
            <person name="Rensing S.A."/>
            <person name="Terry A."/>
            <person name="Pangilinan J."/>
            <person name="Kapitonov V."/>
            <person name="Jurka J."/>
            <person name="Salamov A."/>
            <person name="Shapiro H."/>
            <person name="Schmutz J."/>
            <person name="Grimwood J."/>
            <person name="Lindquist E."/>
            <person name="Lucas S."/>
            <person name="Grigoriev I.V."/>
            <person name="Schmitt R."/>
            <person name="Kirk D."/>
            <person name="Rokhsar D.S."/>
        </authorList>
    </citation>
    <scope>NUCLEOTIDE SEQUENCE [LARGE SCALE GENOMIC DNA]</scope>
    <source>
        <strain evidence="3">f. Nagariensis / Eve</strain>
    </source>
</reference>
<organism evidence="3">
    <name type="scientific">Volvox carteri f. nagariensis</name>
    <dbReference type="NCBI Taxonomy" id="3068"/>
    <lineage>
        <taxon>Eukaryota</taxon>
        <taxon>Viridiplantae</taxon>
        <taxon>Chlorophyta</taxon>
        <taxon>core chlorophytes</taxon>
        <taxon>Chlorophyceae</taxon>
        <taxon>CS clade</taxon>
        <taxon>Chlamydomonadales</taxon>
        <taxon>Volvocaceae</taxon>
        <taxon>Volvox</taxon>
    </lineage>
</organism>
<dbReference type="InterPro" id="IPR000719">
    <property type="entry name" value="Prot_kinase_dom"/>
</dbReference>
<evidence type="ECO:0000313" key="2">
    <source>
        <dbReference type="EMBL" id="EFJ50029.1"/>
    </source>
</evidence>
<name>D8TRQ5_VOLCA</name>
<dbReference type="RefSeq" id="XP_002949094.1">
    <property type="nucleotide sequence ID" value="XM_002949048.1"/>
</dbReference>
<dbReference type="EMBL" id="GL378333">
    <property type="protein sequence ID" value="EFJ50029.1"/>
    <property type="molecule type" value="Genomic_DNA"/>
</dbReference>
<dbReference type="GO" id="GO:0004674">
    <property type="term" value="F:protein serine/threonine kinase activity"/>
    <property type="evidence" value="ECO:0007669"/>
    <property type="project" value="TreeGrafter"/>
</dbReference>
<evidence type="ECO:0000313" key="3">
    <source>
        <dbReference type="Proteomes" id="UP000001058"/>
    </source>
</evidence>
<dbReference type="InterPro" id="IPR008271">
    <property type="entry name" value="Ser/Thr_kinase_AS"/>
</dbReference>
<dbReference type="InParanoid" id="D8TRQ5"/>
<protein>
    <recommendedName>
        <fullName evidence="1">Protein kinase domain-containing protein</fullName>
    </recommendedName>
</protein>
<accession>D8TRQ5</accession>
<dbReference type="AlphaFoldDB" id="D8TRQ5"/>